<reference evidence="1 2" key="1">
    <citation type="submission" date="2009-08" db="EMBL/GenBank/DDBJ databases">
        <authorList>
            <person name="Shrivastava S."/>
            <person name="Brinkac L.B."/>
            <person name="Brown J.L."/>
            <person name="Bruce D.B."/>
            <person name="Detter C."/>
            <person name="Green L.D."/>
            <person name="Munk C.A."/>
            <person name="Rogers Y.C."/>
            <person name="Tapia R."/>
            <person name="Sims D.R."/>
            <person name="Smith L.A."/>
            <person name="Smith T.J."/>
            <person name="Sutton G."/>
            <person name="Brettin T."/>
        </authorList>
    </citation>
    <scope>NUCLEOTIDE SEQUENCE [LARGE SCALE GENOMIC DNA]</scope>
    <source>
        <strain evidence="2">E4 str. BoNT E BL5262</strain>
    </source>
</reference>
<dbReference type="PANTHER" id="PTHR30087:SF1">
    <property type="entry name" value="HYPOTHETICAL CYTOSOLIC PROTEIN"/>
    <property type="match status" value="1"/>
</dbReference>
<protein>
    <submittedName>
        <fullName evidence="1">Uncharacterized protein</fullName>
    </submittedName>
</protein>
<proteinExistence type="predicted"/>
<evidence type="ECO:0000313" key="1">
    <source>
        <dbReference type="EMBL" id="EEP53704.1"/>
    </source>
</evidence>
<gene>
    <name evidence="1" type="ORF">CLP_2878</name>
</gene>
<keyword evidence="2" id="KW-1185">Reference proteome</keyword>
<accession>C4IHZ4</accession>
<dbReference type="PANTHER" id="PTHR30087">
    <property type="entry name" value="INNER MEMBRANE PROTEIN"/>
    <property type="match status" value="1"/>
</dbReference>
<dbReference type="EMBL" id="ACOM01000005">
    <property type="protein sequence ID" value="EEP53704.1"/>
    <property type="molecule type" value="Genomic_DNA"/>
</dbReference>
<name>C4IHZ4_CLOBU</name>
<organism evidence="1 2">
    <name type="scientific">Clostridium butyricum E4 str. BoNT E BL5262</name>
    <dbReference type="NCBI Taxonomy" id="632245"/>
    <lineage>
        <taxon>Bacteria</taxon>
        <taxon>Bacillati</taxon>
        <taxon>Bacillota</taxon>
        <taxon>Clostridia</taxon>
        <taxon>Eubacteriales</taxon>
        <taxon>Clostridiaceae</taxon>
        <taxon>Clostridium</taxon>
    </lineage>
</organism>
<dbReference type="AlphaFoldDB" id="C4IHZ4"/>
<sequence>MKKGVIKIYIISACLCGVNCKYSGKNNMNEKCMKLFQEGKAILVCPEQLGGLSTPRNPTELDSIAKEVVEGEGKAIDNEGNDVTKQFLDGAYETLRIAKNAGISKAILKEGSPSCGCNFIYDGTFSGNKIEGKGITAYVLEQEGIDVISDEDLEESNRKLVYLNGYDREKAKKIKLFKEENDEESDYFDLTENLEDMSDLPESVETNVKRLMISLAKDLMGFEENDEIAEATGLSIDEVEDIIKKM</sequence>
<dbReference type="STRING" id="1492.ATN24_06555"/>
<dbReference type="eggNOG" id="COG1683">
    <property type="taxonomic scope" value="Bacteria"/>
</dbReference>
<evidence type="ECO:0000313" key="2">
    <source>
        <dbReference type="Proteomes" id="UP000003081"/>
    </source>
</evidence>
<dbReference type="Pfam" id="PF04463">
    <property type="entry name" value="2-thiour_desulf"/>
    <property type="match status" value="1"/>
</dbReference>
<comment type="caution">
    <text evidence="1">The sequence shown here is derived from an EMBL/GenBank/DDBJ whole genome shotgun (WGS) entry which is preliminary data.</text>
</comment>
<dbReference type="InterPro" id="IPR007553">
    <property type="entry name" value="2-thiour_desulf"/>
</dbReference>
<dbReference type="HOGENOM" id="CLU_1145643_0_0_9"/>
<dbReference type="Proteomes" id="UP000003081">
    <property type="component" value="Unassembled WGS sequence"/>
</dbReference>